<gene>
    <name evidence="1" type="ORF">UFOVP668_27</name>
</gene>
<sequence>MTAKLSFSEQQALLRGISSEAENFNKIFLNARKETADRVTELYRQYPMLQGGVLLALAKNNASDDVVAQVAKETANAANADPDAMNGKPKGNWFSSVGGAIKTVGGAVTPDFVRDAAKKVYDINRTVASAALPDAFATTVKAVSRPTFATLDTAAELTQNVASDVARAIPEIGGAIADVKNLPENVMRTQYGKQYGEGKVVLSSRDYKSLDEGSFFGSTTLAALINNRENQGSGYFVSENIRKEQALRAGAYRGFTQGGHAWTIGRGLAGALFKEDSTAYNLMSGVLDGAVAVKVPIAPGAKLLGNTFSGLAAADDAGDIVKALGRTADTLQGRGVIIPLSKMTGEELREARLLAGLVGDTVDATKANDFFGTRGGRRLVERLVEADTADDVRNLLNKNVYADTVKRLRDAKTEQDVQAVLADVLGLPGVGLTRTSNVDGVKKFALSNARRTKIIEGLEGIPGGQKVVRGFSKQARRGIVDVSSESPTDVRDTMNAIDNWSRAALLPENPWELTRVAEDGTETLVRMPGRRQILDEALNAMTGDTATPTARKAFKEKWEKVIQDVMVHQNGVDETLVKAVFEKFYRQMMLRSQWALGPDGRPFDGGLYNSVDVAGEKLTDGVFGGPMLQSELARVIIDMPDPAQVKALTGKFNIITRNKGGRALKDIKAGGYTDANWQALSEAGKLRMPFSAAVWMQDKLFRRLILATGGYSIRNLAEAQMRIALSSRDIKGAFRHPIDYIAWATHKKGGYDIVGNVFSYKTLTENMQVYRQALEANLYRQFGDPSVALRRGKRLGYFDTVKRGEALRLEDIVLAHGDEIGKLNADAVARLYASGAQEDEIIEFLRTDPVGQKWFRDQQDYHINGRPVFDKANNRYTGINESVDLENEENLRLLIKQISERVEMQTGGDSRLRNVIAQGQLPEETIADARNIGLSLKDVGQVVSIPQAGKSKKLRQARVVSFDDVTGEAVVKPFAFADGENTMDLRKLLSDESVLYNEKLAQEMPLEVRQTADRYQRFDAQFDEATDSVFGFLYGKPSRYLDRSPLYRQFYYEMAIDNLLTSLSLDDVKILRNNILENARKSKTTPAKFLDSPKRWQKIEDAAAGKTKLTGTTTLDELDAYAKGNALDELKTILYDASNTSNYLQAARVVSPFAAAYAEFYKGLARAYTLPTASGIPLPNLASLRKTQLVVEGGREGDPDNNGRGFFFVDPTTGEWSFSYPGSGLAAKAVTGLNASLTAPISGAMQGFDFSAGSGLGLKFSPGLGPYATVAASYVLPDDTNFDGLRDLLLPFGETKDIKGLFTPSWLKKTFEIINNDSESINVLGNAVFETLQVLAASGEYDLDNDDPGIRADEALRLQEDAKAKGKNLAWMRVAGQFLGPSRPKPEFLKKLEGTDVYIGQVLADLRRWQLEDYDTSAQKLFDVYGEQFWPYLARKTKLNFQGLEATSEFSQWSQDNEPFLNKYREVAGYFAPVGTDFEWQVYARQLAEGKREKNPNSIALEEAQWSAGYAQYKRFKEAAGPNPNAAQQRTLKEERTKIEKQYPGFKFAPFDVNKVKGQIEDLGTAAYSKTMDNNPVALGVREYFNYRKIVLDKIASTGNGITAVSNRRSLIALEEAAASVVARYPEFKRIYDRVLSKELDY</sequence>
<proteinExistence type="predicted"/>
<evidence type="ECO:0000313" key="1">
    <source>
        <dbReference type="EMBL" id="CAB4155944.1"/>
    </source>
</evidence>
<protein>
    <submittedName>
        <fullName evidence="1">Uncharacterized protein</fullName>
    </submittedName>
</protein>
<organism evidence="1">
    <name type="scientific">uncultured Caudovirales phage</name>
    <dbReference type="NCBI Taxonomy" id="2100421"/>
    <lineage>
        <taxon>Viruses</taxon>
        <taxon>Duplodnaviria</taxon>
        <taxon>Heunggongvirae</taxon>
        <taxon>Uroviricota</taxon>
        <taxon>Caudoviricetes</taxon>
        <taxon>Peduoviridae</taxon>
        <taxon>Maltschvirus</taxon>
        <taxon>Maltschvirus maltsch</taxon>
    </lineage>
</organism>
<name>A0A6J5NKM1_9CAUD</name>
<reference evidence="1" key="1">
    <citation type="submission" date="2020-04" db="EMBL/GenBank/DDBJ databases">
        <authorList>
            <person name="Chiriac C."/>
            <person name="Salcher M."/>
            <person name="Ghai R."/>
            <person name="Kavagutti S V."/>
        </authorList>
    </citation>
    <scope>NUCLEOTIDE SEQUENCE</scope>
</reference>
<accession>A0A6J5NKM1</accession>
<dbReference type="EMBL" id="LR796641">
    <property type="protein sequence ID" value="CAB4155944.1"/>
    <property type="molecule type" value="Genomic_DNA"/>
</dbReference>